<dbReference type="SMART" id="SM00260">
    <property type="entry name" value="CheW"/>
    <property type="match status" value="1"/>
</dbReference>
<dbReference type="RefSeq" id="WP_148974514.1">
    <property type="nucleotide sequence ID" value="NZ_JBNIKT010000006.1"/>
</dbReference>
<name>A0A5D4RHU8_9BACI</name>
<dbReference type="SUPFAM" id="SSF50341">
    <property type="entry name" value="CheW-like"/>
    <property type="match status" value="1"/>
</dbReference>
<dbReference type="Gene3D" id="2.40.50.180">
    <property type="entry name" value="CheA-289, Domain 4"/>
    <property type="match status" value="1"/>
</dbReference>
<feature type="domain" description="CheW-like" evidence="1">
    <location>
        <begin position="4"/>
        <end position="143"/>
    </location>
</feature>
<accession>A0A5D4RHU8</accession>
<evidence type="ECO:0000259" key="1">
    <source>
        <dbReference type="PROSITE" id="PS50851"/>
    </source>
</evidence>
<dbReference type="InterPro" id="IPR002545">
    <property type="entry name" value="CheW-lke_dom"/>
</dbReference>
<protein>
    <submittedName>
        <fullName evidence="2">Chemotaxis protein CheW</fullName>
    </submittedName>
</protein>
<dbReference type="PROSITE" id="PS50851">
    <property type="entry name" value="CHEW"/>
    <property type="match status" value="1"/>
</dbReference>
<dbReference type="Pfam" id="PF01584">
    <property type="entry name" value="CheW"/>
    <property type="match status" value="1"/>
</dbReference>
<proteinExistence type="predicted"/>
<dbReference type="Gene3D" id="2.30.30.40">
    <property type="entry name" value="SH3 Domains"/>
    <property type="match status" value="1"/>
</dbReference>
<comment type="caution">
    <text evidence="2">The sequence shown here is derived from an EMBL/GenBank/DDBJ whole genome shotgun (WGS) entry which is preliminary data.</text>
</comment>
<reference evidence="2 3" key="1">
    <citation type="submission" date="2019-08" db="EMBL/GenBank/DDBJ databases">
        <title>Bacillus genomes from the desert of Cuatro Cienegas, Coahuila.</title>
        <authorList>
            <person name="Olmedo-Alvarez G."/>
        </authorList>
    </citation>
    <scope>NUCLEOTIDE SEQUENCE [LARGE SCALE GENOMIC DNA]</scope>
    <source>
        <strain evidence="2 3">CH446_14T</strain>
    </source>
</reference>
<dbReference type="GO" id="GO:0007165">
    <property type="term" value="P:signal transduction"/>
    <property type="evidence" value="ECO:0007669"/>
    <property type="project" value="InterPro"/>
</dbReference>
<sequence>MEENKKMIVFQVGKEEYAIPIEYVISIEKAEDITPIPHLPAYVKGISRVRGELIPVIDFEHILYDRSQADSDAARMIVLQTEELSLGASVAEAKEIIDMPEEAVKELGLAAYQKTTYFSGVAALGSRLITIIDPLRLVQALEGIREIKEFMKDRKEEAV</sequence>
<dbReference type="Proteomes" id="UP000322139">
    <property type="component" value="Unassembled WGS sequence"/>
</dbReference>
<dbReference type="PANTHER" id="PTHR22617">
    <property type="entry name" value="CHEMOTAXIS SENSOR HISTIDINE KINASE-RELATED"/>
    <property type="match status" value="1"/>
</dbReference>
<dbReference type="PANTHER" id="PTHR22617:SF23">
    <property type="entry name" value="CHEMOTAXIS PROTEIN CHEW"/>
    <property type="match status" value="1"/>
</dbReference>
<gene>
    <name evidence="2" type="ORF">FZD51_09365</name>
</gene>
<evidence type="ECO:0000313" key="2">
    <source>
        <dbReference type="EMBL" id="TYS49404.1"/>
    </source>
</evidence>
<evidence type="ECO:0000313" key="3">
    <source>
        <dbReference type="Proteomes" id="UP000322139"/>
    </source>
</evidence>
<dbReference type="InterPro" id="IPR039315">
    <property type="entry name" value="CheW"/>
</dbReference>
<dbReference type="InterPro" id="IPR036061">
    <property type="entry name" value="CheW-like_dom_sf"/>
</dbReference>
<dbReference type="EMBL" id="VTER01000004">
    <property type="protein sequence ID" value="TYS49404.1"/>
    <property type="molecule type" value="Genomic_DNA"/>
</dbReference>
<dbReference type="GO" id="GO:0006935">
    <property type="term" value="P:chemotaxis"/>
    <property type="evidence" value="ECO:0007669"/>
    <property type="project" value="InterPro"/>
</dbReference>
<dbReference type="GO" id="GO:0005829">
    <property type="term" value="C:cytosol"/>
    <property type="evidence" value="ECO:0007669"/>
    <property type="project" value="TreeGrafter"/>
</dbReference>
<organism evidence="2 3">
    <name type="scientific">Bacillus infantis</name>
    <dbReference type="NCBI Taxonomy" id="324767"/>
    <lineage>
        <taxon>Bacteria</taxon>
        <taxon>Bacillati</taxon>
        <taxon>Bacillota</taxon>
        <taxon>Bacilli</taxon>
        <taxon>Bacillales</taxon>
        <taxon>Bacillaceae</taxon>
        <taxon>Bacillus</taxon>
    </lineage>
</organism>
<dbReference type="AlphaFoldDB" id="A0A5D4RHU8"/>